<organism evidence="3 4">
    <name type="scientific">Panicum virgatum</name>
    <name type="common">Blackwell switchgrass</name>
    <dbReference type="NCBI Taxonomy" id="38727"/>
    <lineage>
        <taxon>Eukaryota</taxon>
        <taxon>Viridiplantae</taxon>
        <taxon>Streptophyta</taxon>
        <taxon>Embryophyta</taxon>
        <taxon>Tracheophyta</taxon>
        <taxon>Spermatophyta</taxon>
        <taxon>Magnoliopsida</taxon>
        <taxon>Liliopsida</taxon>
        <taxon>Poales</taxon>
        <taxon>Poaceae</taxon>
        <taxon>PACMAD clade</taxon>
        <taxon>Panicoideae</taxon>
        <taxon>Panicodae</taxon>
        <taxon>Paniceae</taxon>
        <taxon>Panicinae</taxon>
        <taxon>Panicum</taxon>
        <taxon>Panicum sect. Hiantes</taxon>
    </lineage>
</organism>
<gene>
    <name evidence="3" type="ORF">PVAP13_1KG058800</name>
</gene>
<accession>A0A8T0X6V9</accession>
<proteinExistence type="inferred from homology"/>
<dbReference type="Pfam" id="PF00888">
    <property type="entry name" value="Cullin"/>
    <property type="match status" value="1"/>
</dbReference>
<dbReference type="SUPFAM" id="SSF74788">
    <property type="entry name" value="Cullin repeat-like"/>
    <property type="match status" value="1"/>
</dbReference>
<dbReference type="EMBL" id="CM029037">
    <property type="protein sequence ID" value="KAG2655840.1"/>
    <property type="molecule type" value="Genomic_DNA"/>
</dbReference>
<keyword evidence="4" id="KW-1185">Reference proteome</keyword>
<feature type="domain" description="Cullin N-terminal" evidence="2">
    <location>
        <begin position="5"/>
        <end position="92"/>
    </location>
</feature>
<dbReference type="GO" id="GO:0006511">
    <property type="term" value="P:ubiquitin-dependent protein catabolic process"/>
    <property type="evidence" value="ECO:0007669"/>
    <property type="project" value="InterPro"/>
</dbReference>
<evidence type="ECO:0000313" key="3">
    <source>
        <dbReference type="EMBL" id="KAG2655840.1"/>
    </source>
</evidence>
<name>A0A8T0X6V9_PANVG</name>
<reference evidence="3" key="1">
    <citation type="submission" date="2020-05" db="EMBL/GenBank/DDBJ databases">
        <title>WGS assembly of Panicum virgatum.</title>
        <authorList>
            <person name="Lovell J.T."/>
            <person name="Jenkins J."/>
            <person name="Shu S."/>
            <person name="Juenger T.E."/>
            <person name="Schmutz J."/>
        </authorList>
    </citation>
    <scope>NUCLEOTIDE SEQUENCE</scope>
    <source>
        <strain evidence="3">AP13</strain>
    </source>
</reference>
<dbReference type="PANTHER" id="PTHR11932">
    <property type="entry name" value="CULLIN"/>
    <property type="match status" value="1"/>
</dbReference>
<evidence type="ECO:0000313" key="4">
    <source>
        <dbReference type="Proteomes" id="UP000823388"/>
    </source>
</evidence>
<dbReference type="InterPro" id="IPR016159">
    <property type="entry name" value="Cullin_repeat-like_dom_sf"/>
</dbReference>
<dbReference type="InterPro" id="IPR045093">
    <property type="entry name" value="Cullin"/>
</dbReference>
<comment type="caution">
    <text evidence="3">The sequence shown here is derived from an EMBL/GenBank/DDBJ whole genome shotgun (WGS) entry which is preliminary data.</text>
</comment>
<dbReference type="GO" id="GO:0031625">
    <property type="term" value="F:ubiquitin protein ligase binding"/>
    <property type="evidence" value="ECO:0007669"/>
    <property type="project" value="InterPro"/>
</dbReference>
<sequence length="103" mass="11917">MEFSLQVLLAKWNQHVRAVQITRDILMYMDRTFVPTSRKTPIYELGLRLCRDHLMTSSEKIREKLAEAVKQRGGEDELVAAVNKMLAELGADVPRLFFPDGRR</sequence>
<evidence type="ECO:0000256" key="1">
    <source>
        <dbReference type="ARBA" id="ARBA00006019"/>
    </source>
</evidence>
<dbReference type="AlphaFoldDB" id="A0A8T0X6V9"/>
<dbReference type="Gene3D" id="1.20.1310.10">
    <property type="entry name" value="Cullin Repeats"/>
    <property type="match status" value="1"/>
</dbReference>
<dbReference type="Proteomes" id="UP000823388">
    <property type="component" value="Chromosome 1K"/>
</dbReference>
<dbReference type="InterPro" id="IPR001373">
    <property type="entry name" value="Cullin_N"/>
</dbReference>
<comment type="similarity">
    <text evidence="1">Belongs to the cullin family.</text>
</comment>
<evidence type="ECO:0000259" key="2">
    <source>
        <dbReference type="Pfam" id="PF00888"/>
    </source>
</evidence>
<protein>
    <recommendedName>
        <fullName evidence="2">Cullin N-terminal domain-containing protein</fullName>
    </recommendedName>
</protein>